<evidence type="ECO:0000313" key="4">
    <source>
        <dbReference type="Proteomes" id="UP000077671"/>
    </source>
</evidence>
<evidence type="ECO:0000313" key="5">
    <source>
        <dbReference type="Proteomes" id="UP000836402"/>
    </source>
</evidence>
<evidence type="ECO:0000313" key="3">
    <source>
        <dbReference type="EMBL" id="KAE8261415.1"/>
    </source>
</evidence>
<gene>
    <name evidence="3" type="ORF">A4X03_0g3270</name>
    <name evidence="2" type="ORF">JKIAZH3_G4441</name>
</gene>
<evidence type="ECO:0000313" key="2">
    <source>
        <dbReference type="EMBL" id="CAD6916697.1"/>
    </source>
</evidence>
<keyword evidence="5" id="KW-1185">Reference proteome</keyword>
<accession>A0A177V6N8</accession>
<reference evidence="3" key="1">
    <citation type="submission" date="2016-04" db="EMBL/GenBank/DDBJ databases">
        <authorList>
            <person name="Nguyen H.D."/>
            <person name="Kesanakurti P."/>
            <person name="Cullis J."/>
            <person name="Levesque C.A."/>
            <person name="Hambleton S."/>
        </authorList>
    </citation>
    <scope>NUCLEOTIDE SEQUENCE</scope>
    <source>
        <strain evidence="3">DAOMC 238032</strain>
    </source>
</reference>
<feature type="compositionally biased region" description="Low complexity" evidence="1">
    <location>
        <begin position="62"/>
        <end position="80"/>
    </location>
</feature>
<protein>
    <submittedName>
        <fullName evidence="3">Uncharacterized protein</fullName>
    </submittedName>
</protein>
<reference evidence="3" key="2">
    <citation type="journal article" date="2019" name="IMA Fungus">
        <title>Genome sequencing and comparison of five Tilletia species to identify candidate genes for the detection of regulated species infecting wheat.</title>
        <authorList>
            <person name="Nguyen H.D.T."/>
            <person name="Sultana T."/>
            <person name="Kesanakurti P."/>
            <person name="Hambleton S."/>
        </authorList>
    </citation>
    <scope>NUCLEOTIDE SEQUENCE</scope>
    <source>
        <strain evidence="3">DAOMC 238032</strain>
    </source>
</reference>
<proteinExistence type="predicted"/>
<dbReference type="Proteomes" id="UP000077671">
    <property type="component" value="Unassembled WGS sequence"/>
</dbReference>
<comment type="caution">
    <text evidence="3">The sequence shown here is derived from an EMBL/GenBank/DDBJ whole genome shotgun (WGS) entry which is preliminary data.</text>
</comment>
<reference evidence="2" key="3">
    <citation type="submission" date="2020-10" db="EMBL/GenBank/DDBJ databases">
        <authorList>
            <person name="Sedaghatjoo S."/>
        </authorList>
    </citation>
    <scope>NUCLEOTIDE SEQUENCE</scope>
    <source>
        <strain evidence="2">AZH3</strain>
    </source>
</reference>
<dbReference type="AlphaFoldDB" id="A0A177V6N8"/>
<sequence length="197" mass="20240">MSFTHSTTTSISNNGPSVDRSAALAELQSTYGMSGQGYRVPSCFAGTSPSSDKENDDKSFMTSSTSSSSSSASSASSSSSAFSLKAKATAFLKFNGGRKTKVTVKNNDSTSTVVDQPVSAVQSKPDPQLVFAHLSSQYGIGASGGGYKLHNFEAGEKKSKKSNGGIAAPAPDSPEAILAALMDQYGAPGRGQVRAFI</sequence>
<name>A0A177V6N8_9BASI</name>
<dbReference type="EMBL" id="LWDD02000367">
    <property type="protein sequence ID" value="KAE8261415.1"/>
    <property type="molecule type" value="Genomic_DNA"/>
</dbReference>
<organism evidence="3 4">
    <name type="scientific">Tilletia caries</name>
    <name type="common">wheat bunt fungus</name>
    <dbReference type="NCBI Taxonomy" id="13290"/>
    <lineage>
        <taxon>Eukaryota</taxon>
        <taxon>Fungi</taxon>
        <taxon>Dikarya</taxon>
        <taxon>Basidiomycota</taxon>
        <taxon>Ustilaginomycotina</taxon>
        <taxon>Exobasidiomycetes</taxon>
        <taxon>Tilletiales</taxon>
        <taxon>Tilletiaceae</taxon>
        <taxon>Tilletia</taxon>
    </lineage>
</organism>
<feature type="region of interest" description="Disordered" evidence="1">
    <location>
        <begin position="33"/>
        <end position="80"/>
    </location>
</feature>
<dbReference type="EMBL" id="CAJHJG010002029">
    <property type="protein sequence ID" value="CAD6916697.1"/>
    <property type="molecule type" value="Genomic_DNA"/>
</dbReference>
<dbReference type="Proteomes" id="UP000836402">
    <property type="component" value="Unassembled WGS sequence"/>
</dbReference>
<evidence type="ECO:0000256" key="1">
    <source>
        <dbReference type="SAM" id="MobiDB-lite"/>
    </source>
</evidence>